<dbReference type="GO" id="GO:0047632">
    <property type="term" value="F:agmatine deiminase activity"/>
    <property type="evidence" value="ECO:0007669"/>
    <property type="project" value="UniProtKB-UniRule"/>
</dbReference>
<evidence type="ECO:0000313" key="3">
    <source>
        <dbReference type="EMBL" id="KRK76825.1"/>
    </source>
</evidence>
<comment type="similarity">
    <text evidence="2">Belongs to the agmatine deiminase family.</text>
</comment>
<dbReference type="Pfam" id="PF04371">
    <property type="entry name" value="PAD_porph"/>
    <property type="match status" value="1"/>
</dbReference>
<dbReference type="Proteomes" id="UP000051162">
    <property type="component" value="Unassembled WGS sequence"/>
</dbReference>
<dbReference type="GO" id="GO:0009446">
    <property type="term" value="P:putrescine biosynthetic process"/>
    <property type="evidence" value="ECO:0007669"/>
    <property type="project" value="InterPro"/>
</dbReference>
<dbReference type="EC" id="3.5.3.12" evidence="2"/>
<protein>
    <recommendedName>
        <fullName evidence="2">Putative agmatine deiminase</fullName>
        <ecNumber evidence="2">3.5.3.12</ecNumber>
    </recommendedName>
    <alternativeName>
        <fullName evidence="2">Agmatine iminohydrolase</fullName>
    </alternativeName>
</protein>
<dbReference type="SUPFAM" id="SSF55909">
    <property type="entry name" value="Pentein"/>
    <property type="match status" value="1"/>
</dbReference>
<dbReference type="OrthoDB" id="9808013at2"/>
<dbReference type="EMBL" id="AZDT01000014">
    <property type="protein sequence ID" value="KRK76825.1"/>
    <property type="molecule type" value="Genomic_DNA"/>
</dbReference>
<dbReference type="PANTHER" id="PTHR31377:SF0">
    <property type="entry name" value="AGMATINE DEIMINASE-RELATED"/>
    <property type="match status" value="1"/>
</dbReference>
<evidence type="ECO:0000256" key="2">
    <source>
        <dbReference type="HAMAP-Rule" id="MF_01841"/>
    </source>
</evidence>
<dbReference type="PANTHER" id="PTHR31377">
    <property type="entry name" value="AGMATINE DEIMINASE-RELATED"/>
    <property type="match status" value="1"/>
</dbReference>
<dbReference type="Gene3D" id="3.75.10.10">
    <property type="entry name" value="L-arginine/glycine Amidinotransferase, Chain A"/>
    <property type="match status" value="1"/>
</dbReference>
<reference evidence="3 4" key="1">
    <citation type="journal article" date="2015" name="Genome Announc.">
        <title>Expanding the biotechnology potential of lactobacilli through comparative genomics of 213 strains and associated genera.</title>
        <authorList>
            <person name="Sun Z."/>
            <person name="Harris H.M."/>
            <person name="McCann A."/>
            <person name="Guo C."/>
            <person name="Argimon S."/>
            <person name="Zhang W."/>
            <person name="Yang X."/>
            <person name="Jeffery I.B."/>
            <person name="Cooney J.C."/>
            <person name="Kagawa T.F."/>
            <person name="Liu W."/>
            <person name="Song Y."/>
            <person name="Salvetti E."/>
            <person name="Wrobel A."/>
            <person name="Rasinkangas P."/>
            <person name="Parkhill J."/>
            <person name="Rea M.C."/>
            <person name="O'Sullivan O."/>
            <person name="Ritari J."/>
            <person name="Douillard F.P."/>
            <person name="Paul Ross R."/>
            <person name="Yang R."/>
            <person name="Briner A.E."/>
            <person name="Felis G.E."/>
            <person name="de Vos W.M."/>
            <person name="Barrangou R."/>
            <person name="Klaenhammer T.R."/>
            <person name="Caufield P.W."/>
            <person name="Cui Y."/>
            <person name="Zhang H."/>
            <person name="O'Toole P.W."/>
        </authorList>
    </citation>
    <scope>NUCLEOTIDE SEQUENCE [LARGE SCALE GENOMIC DNA]</scope>
    <source>
        <strain evidence="3 4">DSM 19117</strain>
    </source>
</reference>
<dbReference type="GO" id="GO:0004668">
    <property type="term" value="F:protein-arginine deiminase activity"/>
    <property type="evidence" value="ECO:0007669"/>
    <property type="project" value="InterPro"/>
</dbReference>
<sequence>MKLSGTPTQDGFRLPAEFEGQSASYMIWPQRPDNWRDGGKPAQRAFTQIAELLAQVEPVTMLVNQNQYANAKSMLSDKVRLVEMSSNDAWMKDYGPFYVINQRGDLRAVDFQFNAWGGLTDGLYFPWDLDNQIAVKVADLNRMDYYTVAQTVLEGCAILVDGQGTLFATEDVVLSEGRNANGGLTKAEAEQYFHDYFGVTKTIWLPQGYFMDETGGDIDNLINVVAPGEVVLTWTDDPNDPQRAISEEAYQVLRTATDAQGRHLKIHKLPIPQVLRLKREEANGVDRINGDQPRFSGQRLTASYVNYITANHALLVPEFNDPNDLPAQRLLAKLYPGFRIIGVPSEAVHEVLTGGGGIHTIVDGVPSRQKSGDAS</sequence>
<dbReference type="HAMAP" id="MF_01841">
    <property type="entry name" value="Agmatine_deimin"/>
    <property type="match status" value="1"/>
</dbReference>
<comment type="caution">
    <text evidence="2">Lacks conserved residue(s) required for the propagation of feature annotation.</text>
</comment>
<comment type="catalytic activity">
    <reaction evidence="2">
        <text>agmatine + H2O = N-carbamoylputrescine + NH4(+)</text>
        <dbReference type="Rhea" id="RHEA:18037"/>
        <dbReference type="ChEBI" id="CHEBI:15377"/>
        <dbReference type="ChEBI" id="CHEBI:28938"/>
        <dbReference type="ChEBI" id="CHEBI:58145"/>
        <dbReference type="ChEBI" id="CHEBI:58318"/>
        <dbReference type="EC" id="3.5.3.12"/>
    </reaction>
</comment>
<dbReference type="InterPro" id="IPR017754">
    <property type="entry name" value="Agmatine_deiminase"/>
</dbReference>
<dbReference type="RefSeq" id="WP_056943847.1">
    <property type="nucleotide sequence ID" value="NZ_AZDT01000014.1"/>
</dbReference>
<name>A0A0R1K823_9LACO</name>
<organism evidence="3 4">
    <name type="scientific">Levilactobacillus namurensis DSM 19117</name>
    <dbReference type="NCBI Taxonomy" id="1423773"/>
    <lineage>
        <taxon>Bacteria</taxon>
        <taxon>Bacillati</taxon>
        <taxon>Bacillota</taxon>
        <taxon>Bacilli</taxon>
        <taxon>Lactobacillales</taxon>
        <taxon>Lactobacillaceae</taxon>
        <taxon>Levilactobacillus</taxon>
    </lineage>
</organism>
<dbReference type="GeneID" id="84783372"/>
<keyword evidence="4" id="KW-1185">Reference proteome</keyword>
<gene>
    <name evidence="2" type="primary">aguA</name>
    <name evidence="3" type="ORF">FD30_GL001076</name>
</gene>
<dbReference type="NCBIfam" id="TIGR03380">
    <property type="entry name" value="agmatine_aguA"/>
    <property type="match status" value="1"/>
</dbReference>
<dbReference type="AlphaFoldDB" id="A0A0R1K823"/>
<evidence type="ECO:0000313" key="4">
    <source>
        <dbReference type="Proteomes" id="UP000051162"/>
    </source>
</evidence>
<dbReference type="STRING" id="1423773.FD30_GL001076"/>
<accession>A0A0R1K823</accession>
<keyword evidence="1 2" id="KW-0378">Hydrolase</keyword>
<evidence type="ECO:0000256" key="1">
    <source>
        <dbReference type="ARBA" id="ARBA00022801"/>
    </source>
</evidence>
<proteinExistence type="inferred from homology"/>
<comment type="caution">
    <text evidence="3">The sequence shown here is derived from an EMBL/GenBank/DDBJ whole genome shotgun (WGS) entry which is preliminary data.</text>
</comment>
<dbReference type="InterPro" id="IPR007466">
    <property type="entry name" value="Peptidyl-Arg-deiminase_porph"/>
</dbReference>
<dbReference type="PATRIC" id="fig|1423773.3.peg.1104"/>